<keyword evidence="2" id="KW-1185">Reference proteome</keyword>
<evidence type="ECO:0000313" key="1">
    <source>
        <dbReference type="EMBL" id="KAH9379101.1"/>
    </source>
</evidence>
<dbReference type="OrthoDB" id="8023757at2759"/>
<evidence type="ECO:0000313" key="2">
    <source>
        <dbReference type="Proteomes" id="UP000821853"/>
    </source>
</evidence>
<reference evidence="1 2" key="1">
    <citation type="journal article" date="2020" name="Cell">
        <title>Large-Scale Comparative Analyses of Tick Genomes Elucidate Their Genetic Diversity and Vector Capacities.</title>
        <authorList>
            <consortium name="Tick Genome and Microbiome Consortium (TIGMIC)"/>
            <person name="Jia N."/>
            <person name="Wang J."/>
            <person name="Shi W."/>
            <person name="Du L."/>
            <person name="Sun Y."/>
            <person name="Zhan W."/>
            <person name="Jiang J.F."/>
            <person name="Wang Q."/>
            <person name="Zhang B."/>
            <person name="Ji P."/>
            <person name="Bell-Sakyi L."/>
            <person name="Cui X.M."/>
            <person name="Yuan T.T."/>
            <person name="Jiang B.G."/>
            <person name="Yang W.F."/>
            <person name="Lam T.T."/>
            <person name="Chang Q.C."/>
            <person name="Ding S.J."/>
            <person name="Wang X.J."/>
            <person name="Zhu J.G."/>
            <person name="Ruan X.D."/>
            <person name="Zhao L."/>
            <person name="Wei J.T."/>
            <person name="Ye R.Z."/>
            <person name="Que T.C."/>
            <person name="Du C.H."/>
            <person name="Zhou Y.H."/>
            <person name="Cheng J.X."/>
            <person name="Dai P.F."/>
            <person name="Guo W.B."/>
            <person name="Han X.H."/>
            <person name="Huang E.J."/>
            <person name="Li L.F."/>
            <person name="Wei W."/>
            <person name="Gao Y.C."/>
            <person name="Liu J.Z."/>
            <person name="Shao H.Z."/>
            <person name="Wang X."/>
            <person name="Wang C.C."/>
            <person name="Yang T.C."/>
            <person name="Huo Q.B."/>
            <person name="Li W."/>
            <person name="Chen H.Y."/>
            <person name="Chen S.E."/>
            <person name="Zhou L.G."/>
            <person name="Ni X.B."/>
            <person name="Tian J.H."/>
            <person name="Sheng Y."/>
            <person name="Liu T."/>
            <person name="Pan Y.S."/>
            <person name="Xia L.Y."/>
            <person name="Li J."/>
            <person name="Zhao F."/>
            <person name="Cao W.C."/>
        </authorList>
    </citation>
    <scope>NUCLEOTIDE SEQUENCE [LARGE SCALE GENOMIC DNA]</scope>
    <source>
        <strain evidence="1">HaeL-2018</strain>
    </source>
</reference>
<sequence length="97" mass="10829">MKICRKTKNERHKWGEDLRVLKVVKVPGFGISNESNKDTLHVFSGASTSAHESAVYMRADTAIGIMTRLVITNTRVAPVKTLALRRLELLGVLRAVR</sequence>
<protein>
    <submittedName>
        <fullName evidence="1">Uncharacterized protein</fullName>
    </submittedName>
</protein>
<dbReference type="Proteomes" id="UP000821853">
    <property type="component" value="Unassembled WGS sequence"/>
</dbReference>
<dbReference type="EMBL" id="JABSTR010000009">
    <property type="protein sequence ID" value="KAH9379101.1"/>
    <property type="molecule type" value="Genomic_DNA"/>
</dbReference>
<dbReference type="AlphaFoldDB" id="A0A9J6GU96"/>
<dbReference type="VEuPathDB" id="VectorBase:HLOH_048875"/>
<dbReference type="Pfam" id="PF05380">
    <property type="entry name" value="Peptidase_A17"/>
    <property type="match status" value="1"/>
</dbReference>
<name>A0A9J6GU96_HAELO</name>
<proteinExistence type="predicted"/>
<comment type="caution">
    <text evidence="1">The sequence shown here is derived from an EMBL/GenBank/DDBJ whole genome shotgun (WGS) entry which is preliminary data.</text>
</comment>
<gene>
    <name evidence="1" type="ORF">HPB48_016482</name>
</gene>
<accession>A0A9J6GU96</accession>
<dbReference type="InterPro" id="IPR008042">
    <property type="entry name" value="Retrotrans_Pao"/>
</dbReference>
<organism evidence="1 2">
    <name type="scientific">Haemaphysalis longicornis</name>
    <name type="common">Bush tick</name>
    <dbReference type="NCBI Taxonomy" id="44386"/>
    <lineage>
        <taxon>Eukaryota</taxon>
        <taxon>Metazoa</taxon>
        <taxon>Ecdysozoa</taxon>
        <taxon>Arthropoda</taxon>
        <taxon>Chelicerata</taxon>
        <taxon>Arachnida</taxon>
        <taxon>Acari</taxon>
        <taxon>Parasitiformes</taxon>
        <taxon>Ixodida</taxon>
        <taxon>Ixodoidea</taxon>
        <taxon>Ixodidae</taxon>
        <taxon>Haemaphysalinae</taxon>
        <taxon>Haemaphysalis</taxon>
    </lineage>
</organism>